<keyword evidence="1" id="KW-1133">Transmembrane helix</keyword>
<proteinExistence type="predicted"/>
<comment type="caution">
    <text evidence="2">The sequence shown here is derived from an EMBL/GenBank/DDBJ whole genome shotgun (WGS) entry which is preliminary data.</text>
</comment>
<feature type="transmembrane region" description="Helical" evidence="1">
    <location>
        <begin position="99"/>
        <end position="119"/>
    </location>
</feature>
<organism evidence="2 3">
    <name type="scientific">Haloechinothrix aidingensis</name>
    <dbReference type="NCBI Taxonomy" id="2752311"/>
    <lineage>
        <taxon>Bacteria</taxon>
        <taxon>Bacillati</taxon>
        <taxon>Actinomycetota</taxon>
        <taxon>Actinomycetes</taxon>
        <taxon>Pseudonocardiales</taxon>
        <taxon>Pseudonocardiaceae</taxon>
        <taxon>Haloechinothrix</taxon>
    </lineage>
</organism>
<dbReference type="Proteomes" id="UP000582974">
    <property type="component" value="Unassembled WGS sequence"/>
</dbReference>
<name>A0A838A8U3_9PSEU</name>
<accession>A0A838A8U3</accession>
<evidence type="ECO:0000256" key="1">
    <source>
        <dbReference type="SAM" id="Phobius"/>
    </source>
</evidence>
<keyword evidence="1" id="KW-0812">Transmembrane</keyword>
<feature type="transmembrane region" description="Helical" evidence="1">
    <location>
        <begin position="44"/>
        <end position="62"/>
    </location>
</feature>
<feature type="transmembrane region" description="Helical" evidence="1">
    <location>
        <begin position="74"/>
        <end position="93"/>
    </location>
</feature>
<gene>
    <name evidence="2" type="ORF">H0B56_09870</name>
</gene>
<protein>
    <submittedName>
        <fullName evidence="2">Uncharacterized protein</fullName>
    </submittedName>
</protein>
<dbReference type="AlphaFoldDB" id="A0A838A8U3"/>
<dbReference type="RefSeq" id="WP_180892680.1">
    <property type="nucleotide sequence ID" value="NZ_JACCKD010000003.1"/>
</dbReference>
<keyword evidence="1" id="KW-0472">Membrane</keyword>
<evidence type="ECO:0000313" key="3">
    <source>
        <dbReference type="Proteomes" id="UP000582974"/>
    </source>
</evidence>
<dbReference type="EMBL" id="JACCKD010000003">
    <property type="protein sequence ID" value="MBA0125848.1"/>
    <property type="molecule type" value="Genomic_DNA"/>
</dbReference>
<evidence type="ECO:0000313" key="2">
    <source>
        <dbReference type="EMBL" id="MBA0125848.1"/>
    </source>
</evidence>
<reference evidence="2 3" key="1">
    <citation type="submission" date="2020-07" db="EMBL/GenBank/DDBJ databases">
        <title>Genome of Haloechinothrix sp.</title>
        <authorList>
            <person name="Tang S.-K."/>
            <person name="Yang L."/>
            <person name="Zhu W.-Y."/>
        </authorList>
    </citation>
    <scope>NUCLEOTIDE SEQUENCE [LARGE SCALE GENOMIC DNA]</scope>
    <source>
        <strain evidence="2 3">YIM 98757</strain>
    </source>
</reference>
<keyword evidence="3" id="KW-1185">Reference proteome</keyword>
<sequence>MTEPRWRLLLTALGSGYLALALWAAVHPASFETAIANFGPTNVHLLRDFGACAATFGIGLLLARNKPHWRPPVLAMAAVWNGLHAVSHIVHVTDAHPAIVGPAEAVALVGVTVLVAWLARASTATHPKERPHDLGK</sequence>